<proteinExistence type="predicted"/>
<accession>A0A7G5EI52</accession>
<dbReference type="Proteomes" id="UP000515240">
    <property type="component" value="Chromosome"/>
</dbReference>
<gene>
    <name evidence="2" type="ORF">HS961_13045</name>
</gene>
<organism evidence="2 3">
    <name type="scientific">Comamonas piscis</name>
    <dbReference type="NCBI Taxonomy" id="1562974"/>
    <lineage>
        <taxon>Bacteria</taxon>
        <taxon>Pseudomonadati</taxon>
        <taxon>Pseudomonadota</taxon>
        <taxon>Betaproteobacteria</taxon>
        <taxon>Burkholderiales</taxon>
        <taxon>Comamonadaceae</taxon>
        <taxon>Comamonas</taxon>
    </lineage>
</organism>
<keyword evidence="3" id="KW-1185">Reference proteome</keyword>
<dbReference type="RefSeq" id="WP_182322592.1">
    <property type="nucleotide sequence ID" value="NZ_CP058554.1"/>
</dbReference>
<sequence length="106" mass="11523">MLPEILVRSDLQSPPRAIQLERGCTAIGRGPSSGLFLSDPSISRDHGSFNYYIGLLMVEDHDSTNGIFVNGRRVKRQVLYAGDQVSVGSFEIVVKSGSVPSVETQD</sequence>
<dbReference type="SMART" id="SM00240">
    <property type="entry name" value="FHA"/>
    <property type="match status" value="1"/>
</dbReference>
<dbReference type="KEGG" id="cpis:HS961_13045"/>
<evidence type="ECO:0000313" key="2">
    <source>
        <dbReference type="EMBL" id="QMV73677.1"/>
    </source>
</evidence>
<dbReference type="CDD" id="cd00060">
    <property type="entry name" value="FHA"/>
    <property type="match status" value="1"/>
</dbReference>
<dbReference type="EMBL" id="CP058554">
    <property type="protein sequence ID" value="QMV73677.1"/>
    <property type="molecule type" value="Genomic_DNA"/>
</dbReference>
<evidence type="ECO:0000259" key="1">
    <source>
        <dbReference type="PROSITE" id="PS50006"/>
    </source>
</evidence>
<protein>
    <submittedName>
        <fullName evidence="2">FHA domain-containing protein</fullName>
    </submittedName>
</protein>
<dbReference type="Pfam" id="PF00498">
    <property type="entry name" value="FHA"/>
    <property type="match status" value="1"/>
</dbReference>
<reference evidence="2 3" key="1">
    <citation type="journal article" date="2020" name="G3 (Bethesda)">
        <title>CeMbio - The Caenorhabditis elegans Microbiome Resource.</title>
        <authorList>
            <person name="Dirksen P."/>
            <person name="Assie A."/>
            <person name="Zimmermann J."/>
            <person name="Zhang F."/>
            <person name="Tietje A.M."/>
            <person name="Marsh S.A."/>
            <person name="Felix M.A."/>
            <person name="Shapira M."/>
            <person name="Kaleta C."/>
            <person name="Schulenburg H."/>
            <person name="Samuel B."/>
        </authorList>
    </citation>
    <scope>NUCLEOTIDE SEQUENCE [LARGE SCALE GENOMIC DNA]</scope>
    <source>
        <strain evidence="2 3">BIGb0172</strain>
    </source>
</reference>
<dbReference type="InterPro" id="IPR008984">
    <property type="entry name" value="SMAD_FHA_dom_sf"/>
</dbReference>
<evidence type="ECO:0000313" key="3">
    <source>
        <dbReference type="Proteomes" id="UP000515240"/>
    </source>
</evidence>
<name>A0A7G5EI52_9BURK</name>
<dbReference type="InterPro" id="IPR000253">
    <property type="entry name" value="FHA_dom"/>
</dbReference>
<dbReference type="SUPFAM" id="SSF49879">
    <property type="entry name" value="SMAD/FHA domain"/>
    <property type="match status" value="1"/>
</dbReference>
<feature type="domain" description="FHA" evidence="1">
    <location>
        <begin position="25"/>
        <end position="74"/>
    </location>
</feature>
<dbReference type="Gene3D" id="2.60.200.20">
    <property type="match status" value="1"/>
</dbReference>
<dbReference type="AlphaFoldDB" id="A0A7G5EI52"/>
<dbReference type="PROSITE" id="PS50006">
    <property type="entry name" value="FHA_DOMAIN"/>
    <property type="match status" value="1"/>
</dbReference>